<keyword evidence="1" id="KW-0805">Transcription regulation</keyword>
<dbReference type="RefSeq" id="WP_116492077.1">
    <property type="nucleotide sequence ID" value="NZ_QDFR01000001.1"/>
</dbReference>
<dbReference type="InterPro" id="IPR036271">
    <property type="entry name" value="Tet_transcr_reg_TetR-rel_C_sf"/>
</dbReference>
<evidence type="ECO:0000256" key="3">
    <source>
        <dbReference type="ARBA" id="ARBA00023163"/>
    </source>
</evidence>
<dbReference type="InterPro" id="IPR001647">
    <property type="entry name" value="HTH_TetR"/>
</dbReference>
<evidence type="ECO:0000256" key="1">
    <source>
        <dbReference type="ARBA" id="ARBA00023015"/>
    </source>
</evidence>
<gene>
    <name evidence="6" type="ORF">DC430_04020</name>
</gene>
<dbReference type="PANTHER" id="PTHR47506:SF1">
    <property type="entry name" value="HTH-TYPE TRANSCRIPTIONAL REGULATOR YJDC"/>
    <property type="match status" value="1"/>
</dbReference>
<organism evidence="6 7">
    <name type="scientific">Rhizobium rhizogenes</name>
    <name type="common">Agrobacterium rhizogenes</name>
    <dbReference type="NCBI Taxonomy" id="359"/>
    <lineage>
        <taxon>Bacteria</taxon>
        <taxon>Pseudomonadati</taxon>
        <taxon>Pseudomonadota</taxon>
        <taxon>Alphaproteobacteria</taxon>
        <taxon>Hyphomicrobiales</taxon>
        <taxon>Rhizobiaceae</taxon>
        <taxon>Rhizobium/Agrobacterium group</taxon>
        <taxon>Rhizobium</taxon>
    </lineage>
</organism>
<reference evidence="6 7" key="1">
    <citation type="submission" date="2018-04" db="EMBL/GenBank/DDBJ databases">
        <authorList>
            <person name="Hagen T."/>
        </authorList>
    </citation>
    <scope>NUCLEOTIDE SEQUENCE [LARGE SCALE GENOMIC DNA]</scope>
    <source>
        <strain evidence="6 7">TPD7009</strain>
    </source>
</reference>
<evidence type="ECO:0000313" key="7">
    <source>
        <dbReference type="Proteomes" id="UP000244335"/>
    </source>
</evidence>
<feature type="domain" description="HTH tetR-type" evidence="5">
    <location>
        <begin position="15"/>
        <end position="75"/>
    </location>
</feature>
<name>A0AA92HAX6_RHIRH</name>
<sequence>MSDTKISKPRGRPRRFDPDEAVATAKHLFQARGFDALGVAEITAALGINPPSFYAAFGSKLGLYRRVLDQYNRTDAIPLPDLLQSDRPIGESLTAVMEDAARRYAADPEARGCLVIESTRCDDEEARNAARVFYAAAGQVIRSHIAQKFPDKADRLADFVCSSMAGLSAMARNGVSLARLLEIARLAGKAVELELQSANG</sequence>
<evidence type="ECO:0000313" key="6">
    <source>
        <dbReference type="EMBL" id="PVE56929.1"/>
    </source>
</evidence>
<dbReference type="PANTHER" id="PTHR47506">
    <property type="entry name" value="TRANSCRIPTIONAL REGULATORY PROTEIN"/>
    <property type="match status" value="1"/>
</dbReference>
<dbReference type="SUPFAM" id="SSF46689">
    <property type="entry name" value="Homeodomain-like"/>
    <property type="match status" value="1"/>
</dbReference>
<evidence type="ECO:0000259" key="5">
    <source>
        <dbReference type="PROSITE" id="PS50977"/>
    </source>
</evidence>
<dbReference type="EMBL" id="QDFR01000001">
    <property type="protein sequence ID" value="PVE56929.1"/>
    <property type="molecule type" value="Genomic_DNA"/>
</dbReference>
<dbReference type="Pfam" id="PF00440">
    <property type="entry name" value="TetR_N"/>
    <property type="match status" value="1"/>
</dbReference>
<dbReference type="AlphaFoldDB" id="A0AA92HAX6"/>
<proteinExistence type="predicted"/>
<dbReference type="InterPro" id="IPR009057">
    <property type="entry name" value="Homeodomain-like_sf"/>
</dbReference>
<protein>
    <submittedName>
        <fullName evidence="6">TetR family transcriptional regulator</fullName>
    </submittedName>
</protein>
<dbReference type="SUPFAM" id="SSF48498">
    <property type="entry name" value="Tetracyclin repressor-like, C-terminal domain"/>
    <property type="match status" value="1"/>
</dbReference>
<accession>A0AA92HAX6</accession>
<feature type="DNA-binding region" description="H-T-H motif" evidence="4">
    <location>
        <begin position="38"/>
        <end position="57"/>
    </location>
</feature>
<evidence type="ECO:0000256" key="2">
    <source>
        <dbReference type="ARBA" id="ARBA00023125"/>
    </source>
</evidence>
<dbReference type="PROSITE" id="PS50977">
    <property type="entry name" value="HTH_TETR_2"/>
    <property type="match status" value="1"/>
</dbReference>
<dbReference type="Gene3D" id="1.10.10.60">
    <property type="entry name" value="Homeodomain-like"/>
    <property type="match status" value="1"/>
</dbReference>
<dbReference type="GO" id="GO:0003677">
    <property type="term" value="F:DNA binding"/>
    <property type="evidence" value="ECO:0007669"/>
    <property type="project" value="UniProtKB-UniRule"/>
</dbReference>
<comment type="caution">
    <text evidence="6">The sequence shown here is derived from an EMBL/GenBank/DDBJ whole genome shotgun (WGS) entry which is preliminary data.</text>
</comment>
<evidence type="ECO:0000256" key="4">
    <source>
        <dbReference type="PROSITE-ProRule" id="PRU00335"/>
    </source>
</evidence>
<keyword evidence="3" id="KW-0804">Transcription</keyword>
<keyword evidence="2 4" id="KW-0238">DNA-binding</keyword>
<dbReference type="Gene3D" id="1.10.357.10">
    <property type="entry name" value="Tetracycline Repressor, domain 2"/>
    <property type="match status" value="1"/>
</dbReference>
<dbReference type="Proteomes" id="UP000244335">
    <property type="component" value="Unassembled WGS sequence"/>
</dbReference>